<evidence type="ECO:0000313" key="8">
    <source>
        <dbReference type="EMBL" id="VBB07839.1"/>
    </source>
</evidence>
<dbReference type="GO" id="GO:0016829">
    <property type="term" value="F:lyase activity"/>
    <property type="evidence" value="ECO:0007669"/>
    <property type="project" value="InterPro"/>
</dbReference>
<dbReference type="PANTHER" id="PTHR35806">
    <property type="entry name" value="OXALOACETATE DECARBOXYLASE BETA CHAIN 2"/>
    <property type="match status" value="1"/>
</dbReference>
<keyword evidence="9" id="KW-1185">Reference proteome</keyword>
<dbReference type="RefSeq" id="WP_165866020.1">
    <property type="nucleotide sequence ID" value="NZ_UPPP01000082.1"/>
</dbReference>
<feature type="transmembrane region" description="Helical" evidence="7">
    <location>
        <begin position="114"/>
        <end position="133"/>
    </location>
</feature>
<protein>
    <submittedName>
        <fullName evidence="8">Na+-transporting methylmalonyl-coa/oxaloacetate decarboxylase beta subunit</fullName>
    </submittedName>
</protein>
<comment type="subcellular location">
    <subcellularLocation>
        <location evidence="1">Cell membrane</location>
        <topology evidence="1">Multi-pass membrane protein</topology>
    </subcellularLocation>
</comment>
<organism evidence="8 9">
    <name type="scientific">Lucifera butyrica</name>
    <dbReference type="NCBI Taxonomy" id="1351585"/>
    <lineage>
        <taxon>Bacteria</taxon>
        <taxon>Bacillati</taxon>
        <taxon>Bacillota</taxon>
        <taxon>Negativicutes</taxon>
        <taxon>Veillonellales</taxon>
        <taxon>Veillonellaceae</taxon>
        <taxon>Lucifera</taxon>
    </lineage>
</organism>
<dbReference type="InterPro" id="IPR005661">
    <property type="entry name" value="OadB_MmdB"/>
</dbReference>
<keyword evidence="2" id="KW-1003">Cell membrane</keyword>
<evidence type="ECO:0000256" key="4">
    <source>
        <dbReference type="ARBA" id="ARBA00022967"/>
    </source>
</evidence>
<name>A0A498R9J7_9FIRM</name>
<dbReference type="Proteomes" id="UP000277811">
    <property type="component" value="Unassembled WGS sequence"/>
</dbReference>
<dbReference type="Pfam" id="PF03977">
    <property type="entry name" value="OAD_beta"/>
    <property type="match status" value="1"/>
</dbReference>
<dbReference type="PANTHER" id="PTHR35806:SF1">
    <property type="entry name" value="OXALOACETATE DECARBOXYLASE BETA CHAIN 2"/>
    <property type="match status" value="1"/>
</dbReference>
<dbReference type="GO" id="GO:0005886">
    <property type="term" value="C:plasma membrane"/>
    <property type="evidence" value="ECO:0007669"/>
    <property type="project" value="UniProtKB-SubCell"/>
</dbReference>
<dbReference type="GO" id="GO:0006814">
    <property type="term" value="P:sodium ion transport"/>
    <property type="evidence" value="ECO:0007669"/>
    <property type="project" value="InterPro"/>
</dbReference>
<reference evidence="8 9" key="1">
    <citation type="submission" date="2018-06" db="EMBL/GenBank/DDBJ databases">
        <authorList>
            <person name="Strepis N."/>
        </authorList>
    </citation>
    <scope>NUCLEOTIDE SEQUENCE [LARGE SCALE GENOMIC DNA]</scope>
    <source>
        <strain evidence="8">LUCI</strain>
    </source>
</reference>
<keyword evidence="4" id="KW-1278">Translocase</keyword>
<dbReference type="EMBL" id="UPPP01000082">
    <property type="protein sequence ID" value="VBB07839.1"/>
    <property type="molecule type" value="Genomic_DNA"/>
</dbReference>
<feature type="non-terminal residue" evidence="8">
    <location>
        <position position="1"/>
    </location>
</feature>
<feature type="transmembrane region" description="Helical" evidence="7">
    <location>
        <begin position="14"/>
        <end position="32"/>
    </location>
</feature>
<feature type="transmembrane region" description="Helical" evidence="7">
    <location>
        <begin position="44"/>
        <end position="65"/>
    </location>
</feature>
<dbReference type="AlphaFoldDB" id="A0A498R9J7"/>
<evidence type="ECO:0000256" key="1">
    <source>
        <dbReference type="ARBA" id="ARBA00004651"/>
    </source>
</evidence>
<evidence type="ECO:0000256" key="6">
    <source>
        <dbReference type="ARBA" id="ARBA00023136"/>
    </source>
</evidence>
<evidence type="ECO:0000256" key="2">
    <source>
        <dbReference type="ARBA" id="ARBA00022475"/>
    </source>
</evidence>
<keyword evidence="6 7" id="KW-0472">Membrane</keyword>
<gene>
    <name evidence="8" type="ORF">LUCI_3104</name>
</gene>
<evidence type="ECO:0000256" key="5">
    <source>
        <dbReference type="ARBA" id="ARBA00022989"/>
    </source>
</evidence>
<keyword evidence="5 7" id="KW-1133">Transmembrane helix</keyword>
<evidence type="ECO:0000256" key="7">
    <source>
        <dbReference type="SAM" id="Phobius"/>
    </source>
</evidence>
<evidence type="ECO:0000313" key="9">
    <source>
        <dbReference type="Proteomes" id="UP000277811"/>
    </source>
</evidence>
<evidence type="ECO:0000256" key="3">
    <source>
        <dbReference type="ARBA" id="ARBA00022692"/>
    </source>
</evidence>
<proteinExistence type="predicted"/>
<accession>A0A498R9J7</accession>
<sequence>LLVERLANTAANDLMNVITITLTVAIGSTMVADQFLTVKTLEIIVLGLIAFMCGTASGVIGARIINWYTGGKVNPLVGSAGIASVPIAARVSHVVGLQENPYNFLIMHAMGPNLAGVFGTAISGGIMLALLGVK</sequence>
<keyword evidence="3 7" id="KW-0812">Transmembrane</keyword>